<evidence type="ECO:0000313" key="1">
    <source>
        <dbReference type="EnsemblMetazoa" id="CJA37756.1"/>
    </source>
</evidence>
<name>A0A8R1ENM8_CAEJA</name>
<keyword evidence="2" id="KW-1185">Reference proteome</keyword>
<dbReference type="AlphaFoldDB" id="A0A8R1ENM8"/>
<dbReference type="EnsemblMetazoa" id="CJA37756.1">
    <property type="protein sequence ID" value="CJA37756.1"/>
    <property type="gene ID" value="WBGene00213603"/>
</dbReference>
<organism evidence="1 2">
    <name type="scientific">Caenorhabditis japonica</name>
    <dbReference type="NCBI Taxonomy" id="281687"/>
    <lineage>
        <taxon>Eukaryota</taxon>
        <taxon>Metazoa</taxon>
        <taxon>Ecdysozoa</taxon>
        <taxon>Nematoda</taxon>
        <taxon>Chromadorea</taxon>
        <taxon>Rhabditida</taxon>
        <taxon>Rhabditina</taxon>
        <taxon>Rhabditomorpha</taxon>
        <taxon>Rhabditoidea</taxon>
        <taxon>Rhabditidae</taxon>
        <taxon>Peloderinae</taxon>
        <taxon>Caenorhabditis</taxon>
    </lineage>
</organism>
<protein>
    <submittedName>
        <fullName evidence="1">Uncharacterized protein</fullName>
    </submittedName>
</protein>
<evidence type="ECO:0000313" key="2">
    <source>
        <dbReference type="Proteomes" id="UP000005237"/>
    </source>
</evidence>
<accession>A0A8R1ENM8</accession>
<proteinExistence type="predicted"/>
<dbReference type="Proteomes" id="UP000005237">
    <property type="component" value="Unassembled WGS sequence"/>
</dbReference>
<reference evidence="1" key="2">
    <citation type="submission" date="2022-06" db="UniProtKB">
        <authorList>
            <consortium name="EnsemblMetazoa"/>
        </authorList>
    </citation>
    <scope>IDENTIFICATION</scope>
    <source>
        <strain evidence="1">DF5081</strain>
    </source>
</reference>
<reference evidence="2" key="1">
    <citation type="submission" date="2010-08" db="EMBL/GenBank/DDBJ databases">
        <authorList>
            <consortium name="Caenorhabditis japonica Sequencing Consortium"/>
            <person name="Wilson R.K."/>
        </authorList>
    </citation>
    <scope>NUCLEOTIDE SEQUENCE [LARGE SCALE GENOMIC DNA]</scope>
    <source>
        <strain evidence="2">DF5081</strain>
    </source>
</reference>
<sequence>CQNIPKQQLVLFLRLYGLIFQQDNASTYASGLAQD</sequence>